<dbReference type="SUPFAM" id="SSF51182">
    <property type="entry name" value="RmlC-like cupins"/>
    <property type="match status" value="1"/>
</dbReference>
<evidence type="ECO:0000259" key="1">
    <source>
        <dbReference type="Pfam" id="PF07883"/>
    </source>
</evidence>
<evidence type="ECO:0000313" key="2">
    <source>
        <dbReference type="EMBL" id="MBI2678448.1"/>
    </source>
</evidence>
<dbReference type="CDD" id="cd06989">
    <property type="entry name" value="cupin_DRT102"/>
    <property type="match status" value="1"/>
</dbReference>
<feature type="domain" description="Cupin type-2" evidence="1">
    <location>
        <begin position="62"/>
        <end position="127"/>
    </location>
</feature>
<dbReference type="Proteomes" id="UP000779809">
    <property type="component" value="Unassembled WGS sequence"/>
</dbReference>
<comment type="caution">
    <text evidence="2">The sequence shown here is derived from an EMBL/GenBank/DDBJ whole genome shotgun (WGS) entry which is preliminary data.</text>
</comment>
<dbReference type="Gene3D" id="2.60.120.10">
    <property type="entry name" value="Jelly Rolls"/>
    <property type="match status" value="1"/>
</dbReference>
<organism evidence="2 3">
    <name type="scientific">Candidatus Korobacter versatilis</name>
    <dbReference type="NCBI Taxonomy" id="658062"/>
    <lineage>
        <taxon>Bacteria</taxon>
        <taxon>Pseudomonadati</taxon>
        <taxon>Acidobacteriota</taxon>
        <taxon>Terriglobia</taxon>
        <taxon>Terriglobales</taxon>
        <taxon>Candidatus Korobacteraceae</taxon>
        <taxon>Candidatus Korobacter</taxon>
    </lineage>
</organism>
<evidence type="ECO:0000313" key="3">
    <source>
        <dbReference type="Proteomes" id="UP000779809"/>
    </source>
</evidence>
<sequence>MKTQGTKKDDHKVAPMADHKIVQPQDIQWGDPPPVLPAGGRMAVLSGDPAKPGIFVIRLKAPDGYRINPHWHPAAEYATVISGTFIVGMGDKWDDKAMMKLGPGSYVSLNAKTRHYATTKGETIVQVVGMGPFVLNYVDPKDDPTKKAAAAKPAAAPAKKK</sequence>
<reference evidence="2" key="1">
    <citation type="submission" date="2020-07" db="EMBL/GenBank/DDBJ databases">
        <title>Huge and variable diversity of episymbiotic CPR bacteria and DPANN archaea in groundwater ecosystems.</title>
        <authorList>
            <person name="He C.Y."/>
            <person name="Keren R."/>
            <person name="Whittaker M."/>
            <person name="Farag I.F."/>
            <person name="Doudna J."/>
            <person name="Cate J.H.D."/>
            <person name="Banfield J.F."/>
        </authorList>
    </citation>
    <scope>NUCLEOTIDE SEQUENCE</scope>
    <source>
        <strain evidence="2">NC_groundwater_580_Pr5_B-0.1um_64_19</strain>
    </source>
</reference>
<gene>
    <name evidence="2" type="ORF">HYX28_06675</name>
</gene>
<dbReference type="InterPro" id="IPR013096">
    <property type="entry name" value="Cupin_2"/>
</dbReference>
<dbReference type="InterPro" id="IPR014710">
    <property type="entry name" value="RmlC-like_jellyroll"/>
</dbReference>
<proteinExistence type="predicted"/>
<accession>A0A932EQ62</accession>
<dbReference type="AlphaFoldDB" id="A0A932EQ62"/>
<dbReference type="InterPro" id="IPR011051">
    <property type="entry name" value="RmlC_Cupin_sf"/>
</dbReference>
<dbReference type="EMBL" id="JACPNR010000009">
    <property type="protein sequence ID" value="MBI2678448.1"/>
    <property type="molecule type" value="Genomic_DNA"/>
</dbReference>
<protein>
    <submittedName>
        <fullName evidence="2">Cupin domain-containing protein</fullName>
    </submittedName>
</protein>
<name>A0A932EQ62_9BACT</name>
<dbReference type="Pfam" id="PF07883">
    <property type="entry name" value="Cupin_2"/>
    <property type="match status" value="1"/>
</dbReference>